<sequence length="91" mass="9157">MAEEINAAELGSDMWAMLGGAFMDIALANGLDTPAKRARLYAGFIGAVGGSMAADLGIADAAFVLDMLKEANSTVARESLHLVGGKDGGGA</sequence>
<protein>
    <submittedName>
        <fullName evidence="1">Uncharacterized protein</fullName>
    </submittedName>
</protein>
<proteinExistence type="predicted"/>
<gene>
    <name evidence="1" type="ORF">SAMN05216576_10626</name>
</gene>
<dbReference type="RefSeq" id="WP_090336625.1">
    <property type="nucleotide sequence ID" value="NZ_FMZQ01000006.1"/>
</dbReference>
<organism evidence="1 2">
    <name type="scientific">Ectopseudomonas chengduensis</name>
    <dbReference type="NCBI Taxonomy" id="489632"/>
    <lineage>
        <taxon>Bacteria</taxon>
        <taxon>Pseudomonadati</taxon>
        <taxon>Pseudomonadota</taxon>
        <taxon>Gammaproteobacteria</taxon>
        <taxon>Pseudomonadales</taxon>
        <taxon>Pseudomonadaceae</taxon>
        <taxon>Ectopseudomonas</taxon>
    </lineage>
</organism>
<accession>A0A1G6NZ33</accession>
<evidence type="ECO:0000313" key="2">
    <source>
        <dbReference type="Proteomes" id="UP000199467"/>
    </source>
</evidence>
<dbReference type="EMBL" id="FMZQ01000006">
    <property type="protein sequence ID" value="SDC73290.1"/>
    <property type="molecule type" value="Genomic_DNA"/>
</dbReference>
<evidence type="ECO:0000313" key="1">
    <source>
        <dbReference type="EMBL" id="SDC73290.1"/>
    </source>
</evidence>
<keyword evidence="2" id="KW-1185">Reference proteome</keyword>
<reference evidence="2" key="1">
    <citation type="submission" date="2016-10" db="EMBL/GenBank/DDBJ databases">
        <authorList>
            <person name="Varghese N."/>
            <person name="Submissions S."/>
        </authorList>
    </citation>
    <scope>NUCLEOTIDE SEQUENCE [LARGE SCALE GENOMIC DNA]</scope>
    <source>
        <strain evidence="2">DSM 26382</strain>
    </source>
</reference>
<dbReference type="AlphaFoldDB" id="A0A1G6NZ33"/>
<dbReference type="Proteomes" id="UP000199467">
    <property type="component" value="Unassembled WGS sequence"/>
</dbReference>
<name>A0A1G6NZ33_9GAMM</name>